<feature type="region of interest" description="Disordered" evidence="1">
    <location>
        <begin position="558"/>
        <end position="580"/>
    </location>
</feature>
<dbReference type="InterPro" id="IPR009828">
    <property type="entry name" value="CYRIA/CYRIB_Rac1-bd"/>
</dbReference>
<reference evidence="4" key="1">
    <citation type="journal article" date="2023" name="Commun. Biol.">
        <title>Genome analysis of Parmales, the sister group of diatoms, reveals the evolutionary specialization of diatoms from phago-mixotrophs to photoautotrophs.</title>
        <authorList>
            <person name="Ban H."/>
            <person name="Sato S."/>
            <person name="Yoshikawa S."/>
            <person name="Yamada K."/>
            <person name="Nakamura Y."/>
            <person name="Ichinomiya M."/>
            <person name="Sato N."/>
            <person name="Blanc-Mathieu R."/>
            <person name="Endo H."/>
            <person name="Kuwata A."/>
            <person name="Ogata H."/>
        </authorList>
    </citation>
    <scope>NUCLEOTIDE SEQUENCE [LARGE SCALE GENOMIC DNA]</scope>
</reference>
<dbReference type="InterPro" id="IPR008081">
    <property type="entry name" value="Cytoplasmic_FMR1-int"/>
</dbReference>
<sequence>MLDKELLVPEVQELLSHLSSLHDDVPKVQLNTAALDFEAAAPAAVALSHDKRLMGTRFDADLKIYQDAELLIEQGFHFSNMLYAFRSISRAIPTIKETTPEQKTAINHRTFDILRPEMKKLIDLNSFCVSATAFFCEVLERLASPTAMSPSMVREEFCDVLVQLTDVLQKIDNLKDMKACLKNDFSLYKRCFTLIRSELIASDLVHEEVQQLQMFLANPGYGSHIIMTQLRERVKQIANHEDVLLEMITLCCSKVEKGLHVTCSDKYSLHRALPYLVYFIDSEGKKSFNAFRARKMPLLRVQKIVKSLPVVPEVADMTINLTTVISMCPNYKPDKMAAAWGTGNPLPVIINYYNLTTHWTKIREQHTVFTTKFSSIANDDALDMTLKVLNKNGTSSKMQVQLTPTEILHETGKIYDLAKEGIYLMKEWTCYILEMSAWKFQHPADEATMKNRGWEPSPEATGSQQQAIFFEKVVRYNYSKEELSVLVDCISMIKSLAFLLKEKEHKLAPILRVYMQTYVQQFVNTDLAPLVKKSDSKGRAILSFLHSIQELVADSPLTAGGSSSRSQMKRAKKGAKNPDQFATRLVGPGSTQLHVLRVMLRSMNDGSGRGHYLKDIDKSTMALLNGFHEHTFFFPYLTVLGSTIGACSNLGGLWYRELYIQMTNCTQFPIEMSLPFLLSESVVGSTENVRVPVLENVVSSLDVYNDAAIFAIQVLQLQHLYDEIEAEVNLVFDQMMFLIGEQMYDHFKNAASSSLLNGTYKDAIEKVKGYKQLTVEEKRFAPPATQRHVLLLGRSIDLNYLISTHINHKLHKDIEAVLKRFEGGDLSCVIETEKMLEVIKLTHHRLSKVLELDSYDVLFDSSNADVNARHVSGRLLGHLKTTIIEDIASNYSYNVYTQRFVHSPIIFKFTGREKDPKPPPGIFGFGTVCGRAWDFLQRLSRGFVGRAHIDALVRLAGEAGVGAIIEGCMTHIEDKMRDMMPYLKNLKEGLPPITLPKVVYGTVACFGAFETRLKQYFSYMEFLDESFQGFREIGNIIGLVTLLEASLATHQANSYVNAASFLGVKCSQMSEFEGMVTAARDRSQSEIGEDRRVVVKGVQLPSKEAFKCAEPRFSPLHRCMEDFVSRSSGVLDRVRATKVRDDIVPMLEKTHLSYDHLSFSQGEVKIGEKLLERIGKAIDKVGIKEALQFDLGIDSLVSNERDDEFYRIFSVLNFLLCMEHKGRLDEDQMVLNDGMSLGDQTTFSDPHVFGHGFAIGGVVCLHLFKQGCKFKLLDLSSHMLKVEEAEKIRNIRNEVEGKPGLPRDKAVEKFLDEARAQSEVHDFVWSLLEGCGESKTCIEERATYTFSPPNDDRNISAMPSSMRKLLHKNSSSINES</sequence>
<dbReference type="EMBL" id="BRYA01000094">
    <property type="protein sequence ID" value="GMI38930.1"/>
    <property type="molecule type" value="Genomic_DNA"/>
</dbReference>
<dbReference type="PIRSF" id="PIRSF008153">
    <property type="entry name" value="FMR1_interacting"/>
    <property type="match status" value="1"/>
</dbReference>
<dbReference type="GO" id="GO:0005737">
    <property type="term" value="C:cytoplasm"/>
    <property type="evidence" value="ECO:0007669"/>
    <property type="project" value="UniProtKB-ARBA"/>
</dbReference>
<dbReference type="GO" id="GO:0030833">
    <property type="term" value="P:regulation of actin filament polymerization"/>
    <property type="evidence" value="ECO:0007669"/>
    <property type="project" value="InterPro"/>
</dbReference>
<feature type="domain" description="CYRIA/CYRIB Rac1 binding" evidence="2">
    <location>
        <begin position="61"/>
        <end position="258"/>
    </location>
</feature>
<evidence type="ECO:0000313" key="4">
    <source>
        <dbReference type="Proteomes" id="UP001165065"/>
    </source>
</evidence>
<evidence type="ECO:0000313" key="3">
    <source>
        <dbReference type="EMBL" id="GMI38930.1"/>
    </source>
</evidence>
<dbReference type="Proteomes" id="UP001165065">
    <property type="component" value="Unassembled WGS sequence"/>
</dbReference>
<accession>A0A9W7L8Y1</accession>
<evidence type="ECO:0000259" key="2">
    <source>
        <dbReference type="Pfam" id="PF07159"/>
    </source>
</evidence>
<proteinExistence type="predicted"/>
<organism evidence="3 4">
    <name type="scientific">Triparma columacea</name>
    <dbReference type="NCBI Taxonomy" id="722753"/>
    <lineage>
        <taxon>Eukaryota</taxon>
        <taxon>Sar</taxon>
        <taxon>Stramenopiles</taxon>
        <taxon>Ochrophyta</taxon>
        <taxon>Bolidophyceae</taxon>
        <taxon>Parmales</taxon>
        <taxon>Triparmaceae</taxon>
        <taxon>Triparma</taxon>
    </lineage>
</organism>
<dbReference type="OrthoDB" id="10265867at2759"/>
<dbReference type="PANTHER" id="PTHR12195">
    <property type="entry name" value="CYTOPLASMIC FMR1-INTERACTING PROTEIN-RELATED"/>
    <property type="match status" value="1"/>
</dbReference>
<evidence type="ECO:0000256" key="1">
    <source>
        <dbReference type="SAM" id="MobiDB-lite"/>
    </source>
</evidence>
<dbReference type="PRINTS" id="PR01698">
    <property type="entry name" value="CYTOFMRPINTP"/>
</dbReference>
<protein>
    <recommendedName>
        <fullName evidence="2">CYRIA/CYRIB Rac1 binding domain-containing protein</fullName>
    </recommendedName>
</protein>
<keyword evidence="4" id="KW-1185">Reference proteome</keyword>
<dbReference type="GO" id="GO:0031267">
    <property type="term" value="F:small GTPase binding"/>
    <property type="evidence" value="ECO:0007669"/>
    <property type="project" value="InterPro"/>
</dbReference>
<dbReference type="Pfam" id="PF05994">
    <property type="entry name" value="FragX_IP"/>
    <property type="match status" value="2"/>
</dbReference>
<gene>
    <name evidence="3" type="ORF">TrCOL_g11827</name>
</gene>
<dbReference type="Pfam" id="PF07159">
    <property type="entry name" value="CYRIA-B_Rac1-bd"/>
    <property type="match status" value="1"/>
</dbReference>
<name>A0A9W7L8Y1_9STRA</name>
<comment type="caution">
    <text evidence="3">The sequence shown here is derived from an EMBL/GenBank/DDBJ whole genome shotgun (WGS) entry which is preliminary data.</text>
</comment>